<dbReference type="EnsemblBacteria" id="BAA31944">
    <property type="protein sequence ID" value="BAA31944"/>
    <property type="gene ID" value="BAA31944"/>
</dbReference>
<keyword evidence="3" id="KW-1185">Reference proteome</keyword>
<protein>
    <submittedName>
        <fullName evidence="2">Uncharacterized protein</fullName>
    </submittedName>
</protein>
<gene>
    <name evidence="2" type="ordered locus">PH2002</name>
</gene>
<feature type="region of interest" description="Disordered" evidence="1">
    <location>
        <begin position="83"/>
        <end position="108"/>
    </location>
</feature>
<evidence type="ECO:0000313" key="2">
    <source>
        <dbReference type="EMBL" id="BAA31944.1"/>
    </source>
</evidence>
<evidence type="ECO:0000313" key="3">
    <source>
        <dbReference type="Proteomes" id="UP000000752"/>
    </source>
</evidence>
<proteinExistence type="predicted"/>
<dbReference type="AlphaFoldDB" id="O57780"/>
<sequence length="108" mass="12468">MGKHYLELKSILRPLKIDIFKVHCHLDTLCEVTRLGPGFSLLHRFHDFLPVKGHSRHPSLVFILKIQGGVKEDIFKLFLTPSRPSQKVRHKPPHQFPFVQSSDPSLQP</sequence>
<evidence type="ECO:0000256" key="1">
    <source>
        <dbReference type="SAM" id="MobiDB-lite"/>
    </source>
</evidence>
<dbReference type="KEGG" id="pho:PH2002"/>
<dbReference type="PIR" id="B71217">
    <property type="entry name" value="B71217"/>
</dbReference>
<reference evidence="2 3" key="1">
    <citation type="journal article" date="1998" name="DNA Res.">
        <title>Complete sequence and gene organization of the genome of a hyper-thermophilic archaebacterium, Pyrococcus horikoshii OT3.</title>
        <authorList>
            <person name="Kawarabayasi Y."/>
            <person name="Sawada M."/>
            <person name="Horikawa H."/>
            <person name="Haikawa Y."/>
            <person name="Hino Y."/>
            <person name="Yamamoto S."/>
            <person name="Sekine M."/>
            <person name="Baba S."/>
            <person name="Kosugi H."/>
            <person name="Hosoyama A."/>
            <person name="Nagai Y."/>
            <person name="Sakai M."/>
            <person name="Ogura K."/>
            <person name="Otuka R."/>
            <person name="Nakazawa H."/>
            <person name="Takamiya M."/>
            <person name="Ohfuku Y."/>
            <person name="Funahashi T."/>
            <person name="Tanaka T."/>
            <person name="Kudoh Y."/>
            <person name="Yamazaki J."/>
            <person name="Kushida N."/>
            <person name="Oguchi A."/>
            <person name="Aoki K."/>
            <person name="Nakamura Y."/>
            <person name="Robb T.F."/>
            <person name="Horikoshi K."/>
            <person name="Masuchi Y."/>
            <person name="Shizuya H."/>
            <person name="Kikuchi H."/>
        </authorList>
    </citation>
    <scope>NUCLEOTIDE SEQUENCE [LARGE SCALE GENOMIC DNA]</scope>
    <source>
        <strain evidence="3">ATCC 700860 / DSM 12428 / JCM 9974 / NBRC 100139 / OT-3</strain>
    </source>
</reference>
<feature type="compositionally biased region" description="Polar residues" evidence="1">
    <location>
        <begin position="98"/>
        <end position="108"/>
    </location>
</feature>
<dbReference type="Proteomes" id="UP000000752">
    <property type="component" value="Chromosome"/>
</dbReference>
<name>O57780_PYRHO</name>
<dbReference type="EMBL" id="BA000001">
    <property type="protein sequence ID" value="BAA31944.1"/>
    <property type="molecule type" value="Genomic_DNA"/>
</dbReference>
<organism evidence="2 3">
    <name type="scientific">Pyrococcus horikoshii (strain ATCC 700860 / DSM 12428 / JCM 9974 / NBRC 100139 / OT-3)</name>
    <dbReference type="NCBI Taxonomy" id="70601"/>
    <lineage>
        <taxon>Archaea</taxon>
        <taxon>Methanobacteriati</taxon>
        <taxon>Methanobacteriota</taxon>
        <taxon>Thermococci</taxon>
        <taxon>Thermococcales</taxon>
        <taxon>Thermococcaceae</taxon>
        <taxon>Pyrococcus</taxon>
    </lineage>
</organism>
<accession>O57780</accession>